<evidence type="ECO:0000313" key="4">
    <source>
        <dbReference type="Proteomes" id="UP000324800"/>
    </source>
</evidence>
<protein>
    <submittedName>
        <fullName evidence="3">Uncharacterized protein</fullName>
    </submittedName>
</protein>
<evidence type="ECO:0000256" key="1">
    <source>
        <dbReference type="ARBA" id="ARBA00009884"/>
    </source>
</evidence>
<dbReference type="Gene3D" id="3.40.50.1910">
    <property type="match status" value="1"/>
</dbReference>
<dbReference type="InterPro" id="IPR036045">
    <property type="entry name" value="Sec1-like_sf"/>
</dbReference>
<comment type="caution">
    <text evidence="3">The sequence shown here is derived from an EMBL/GenBank/DDBJ whole genome shotgun (WGS) entry which is preliminary data.</text>
</comment>
<name>A0A5J4WFS9_9EUKA</name>
<dbReference type="Pfam" id="PF00995">
    <property type="entry name" value="Sec1"/>
    <property type="match status" value="1"/>
</dbReference>
<dbReference type="InterPro" id="IPR027482">
    <property type="entry name" value="Sec1-like_dom2"/>
</dbReference>
<dbReference type="AlphaFoldDB" id="A0A5J4WFS9"/>
<proteinExistence type="inferred from homology"/>
<evidence type="ECO:0000313" key="3">
    <source>
        <dbReference type="EMBL" id="KAA6393576.1"/>
    </source>
</evidence>
<accession>A0A5J4WFS9</accession>
<organism evidence="3 4">
    <name type="scientific">Streblomastix strix</name>
    <dbReference type="NCBI Taxonomy" id="222440"/>
    <lineage>
        <taxon>Eukaryota</taxon>
        <taxon>Metamonada</taxon>
        <taxon>Preaxostyla</taxon>
        <taxon>Oxymonadida</taxon>
        <taxon>Streblomastigidae</taxon>
        <taxon>Streblomastix</taxon>
    </lineage>
</organism>
<dbReference type="Proteomes" id="UP000324800">
    <property type="component" value="Unassembled WGS sequence"/>
</dbReference>
<dbReference type="SUPFAM" id="SSF56815">
    <property type="entry name" value="Sec1/munc18-like (SM) proteins"/>
    <property type="match status" value="1"/>
</dbReference>
<evidence type="ECO:0000256" key="2">
    <source>
        <dbReference type="SAM" id="MobiDB-lite"/>
    </source>
</evidence>
<dbReference type="GO" id="GO:0016192">
    <property type="term" value="P:vesicle-mediated transport"/>
    <property type="evidence" value="ECO:0007669"/>
    <property type="project" value="InterPro"/>
</dbReference>
<feature type="compositionally biased region" description="Low complexity" evidence="2">
    <location>
        <begin position="474"/>
        <end position="493"/>
    </location>
</feature>
<dbReference type="EMBL" id="SNRW01002194">
    <property type="protein sequence ID" value="KAA6393576.1"/>
    <property type="molecule type" value="Genomic_DNA"/>
</dbReference>
<feature type="compositionally biased region" description="Polar residues" evidence="2">
    <location>
        <begin position="519"/>
        <end position="721"/>
    </location>
</feature>
<feature type="region of interest" description="Disordered" evidence="2">
    <location>
        <begin position="940"/>
        <end position="971"/>
    </location>
</feature>
<gene>
    <name evidence="3" type="ORF">EZS28_010896</name>
</gene>
<dbReference type="InterPro" id="IPR001619">
    <property type="entry name" value="Sec1-like"/>
</dbReference>
<reference evidence="3 4" key="1">
    <citation type="submission" date="2019-03" db="EMBL/GenBank/DDBJ databases">
        <title>Single cell metagenomics reveals metabolic interactions within the superorganism composed of flagellate Streblomastix strix and complex community of Bacteroidetes bacteria on its surface.</title>
        <authorList>
            <person name="Treitli S.C."/>
            <person name="Kolisko M."/>
            <person name="Husnik F."/>
            <person name="Keeling P."/>
            <person name="Hampl V."/>
        </authorList>
    </citation>
    <scope>NUCLEOTIDE SEQUENCE [LARGE SCALE GENOMIC DNA]</scope>
    <source>
        <strain evidence="3">ST1C</strain>
    </source>
</reference>
<feature type="region of interest" description="Disordered" evidence="2">
    <location>
        <begin position="804"/>
        <end position="830"/>
    </location>
</feature>
<dbReference type="OrthoDB" id="20729at2759"/>
<feature type="region of interest" description="Disordered" evidence="2">
    <location>
        <begin position="450"/>
        <end position="730"/>
    </location>
</feature>
<comment type="similarity">
    <text evidence="1">Belongs to the STXBP/unc-18/SEC1 family.</text>
</comment>
<dbReference type="PANTHER" id="PTHR11679">
    <property type="entry name" value="VESICLE PROTEIN SORTING-ASSOCIATED"/>
    <property type="match status" value="1"/>
</dbReference>
<feature type="compositionally biased region" description="Polar residues" evidence="2">
    <location>
        <begin position="804"/>
        <end position="826"/>
    </location>
</feature>
<sequence length="1078" mass="118306">MEDSISHLKSILLNPSFLHCFIYSTNTFENDIMELACADRFGVVQSIQVIFSDFQIIAPSFITITSKHILPERNIYEGNKQQIQSQNESKGMNIFSSLVQKLKVKDDQKSISSSKIGSFSHIHKGESQLMAFMNQKTREMGRILGERVSEGGYQQWIKDIGCGIGSFILSMGQQPIVRYSKDSLIGHRIGEVIIEHVRQGLNKQFQFKDVIPINSGPSPILLIVDRLEDAVSPCIISWTYEAMIDQIIGISNGSIEMNDDKDKQTKTEDPLKKKRMVLSSIQDPVFQKILKQLKIDLPTYLPLHAQIASKINRKVVTDNWMDHTDLIRSAMNNNSFSSIMKLNLLFLFGLRYIKENKAGRIINDLLSSCKPIIINNDLPPISEGDIYFLTQFYNRGQIRDINTGLDGETMIGKAQSMVRQLLPTSFPQASSSSNQLIRTNQFALGQGFQTAPAFGQPQQPPPVFGQGLQTGNAFGQQQQTPFGQGQFGQAPPQNKIFGPIQSASSFGQGQQQSNPFNPTQQQSNPLGQNLQQNNAFGQQQPTIPFGQPQQPVNPFGQPQQPVNPFGQPQQPVNPFSQPQQPVNPFGQPQQPVNPFGQPQQPVNPFGQPQQPANLLSQPQQPANPFSQPQQPANPFSQPQQPANPFSQPQQPANPFSQQAQQNNPFNQGQQTSNQFAQPLTNQSNQAQPISNTFGQPQQQSNPFTLTQPTSSLGQQQPITTPFGQNQQVSQFGQQPANAFNQQPLNVFGQPQQQNIPFGQQQPANAFGQQTNQQSIPIGSIFQGNTLTSAQPQQNTISQTPLVQNLQSQTQPTNPLIPSVPNQNPFGQQQQQQNIFGAQSGTQSSATNPFDLKQQNVSNITNPINTNQIFGTGQQIAPTQTALGTGDKAIPITQTQPTIFPPQIPSTSNQTIIQQPSTVQVQATSTLGDKTTAIQSIVAQTNVQQSSTDKTNTQQASKDQQNAQSTSQPQTNVQQPAIFPLSFPSVVNQTTIPSTTAQTSTVGDKTTTIPSTSAQTNVQSNNAQISIGGIPPLQLPTSNASSNFFQTPSKADQTSKVQNKENALFPPPGNFRVILGPDY</sequence>
<feature type="compositionally biased region" description="Low complexity" evidence="2">
    <location>
        <begin position="501"/>
        <end position="518"/>
    </location>
</feature>